<dbReference type="PANTHER" id="PTHR33116:SF78">
    <property type="entry name" value="OS12G0587133 PROTEIN"/>
    <property type="match status" value="1"/>
</dbReference>
<name>A0AAQ3PJN6_PASNO</name>
<gene>
    <name evidence="2" type="ORF">U9M48_004260</name>
</gene>
<dbReference type="AlphaFoldDB" id="A0AAQ3PJN6"/>
<dbReference type="Pfam" id="PF13966">
    <property type="entry name" value="zf-RVT"/>
    <property type="match status" value="1"/>
</dbReference>
<protein>
    <recommendedName>
        <fullName evidence="1">Reverse transcriptase zinc-binding domain-containing protein</fullName>
    </recommendedName>
</protein>
<dbReference type="PANTHER" id="PTHR33116">
    <property type="entry name" value="REVERSE TRANSCRIPTASE ZINC-BINDING DOMAIN-CONTAINING PROTEIN-RELATED-RELATED"/>
    <property type="match status" value="1"/>
</dbReference>
<evidence type="ECO:0000313" key="3">
    <source>
        <dbReference type="Proteomes" id="UP001341281"/>
    </source>
</evidence>
<evidence type="ECO:0000259" key="1">
    <source>
        <dbReference type="Pfam" id="PF13966"/>
    </source>
</evidence>
<sequence>MLPPANAAVLADRPDSFVWRWTPHGQYTAASAYRSCFLGSTLLAGAKVIWKARVPPRVKFFAWLAIQDRCWTAERRRRHGLQDTDSCALCDQAVESMEHLLTECSFVKEVWFKIFSVLGWVQKFPPPQLSFVDWWLKERKSFGKLQRKGFDALLLLVAWIIWKERNDRIFRWKASMPRVIVQKVVEEARV</sequence>
<keyword evidence="3" id="KW-1185">Reference proteome</keyword>
<reference evidence="2 3" key="1">
    <citation type="submission" date="2024-02" db="EMBL/GenBank/DDBJ databases">
        <title>High-quality chromosome-scale genome assembly of Pensacola bahiagrass (Paspalum notatum Flugge var. saurae).</title>
        <authorList>
            <person name="Vega J.M."/>
            <person name="Podio M."/>
            <person name="Orjuela J."/>
            <person name="Siena L.A."/>
            <person name="Pessino S.C."/>
            <person name="Combes M.C."/>
            <person name="Mariac C."/>
            <person name="Albertini E."/>
            <person name="Pupilli F."/>
            <person name="Ortiz J.P.A."/>
            <person name="Leblanc O."/>
        </authorList>
    </citation>
    <scope>NUCLEOTIDE SEQUENCE [LARGE SCALE GENOMIC DNA]</scope>
    <source>
        <strain evidence="2">R1</strain>
        <tissue evidence="2">Leaf</tissue>
    </source>
</reference>
<organism evidence="2 3">
    <name type="scientific">Paspalum notatum var. saurae</name>
    <dbReference type="NCBI Taxonomy" id="547442"/>
    <lineage>
        <taxon>Eukaryota</taxon>
        <taxon>Viridiplantae</taxon>
        <taxon>Streptophyta</taxon>
        <taxon>Embryophyta</taxon>
        <taxon>Tracheophyta</taxon>
        <taxon>Spermatophyta</taxon>
        <taxon>Magnoliopsida</taxon>
        <taxon>Liliopsida</taxon>
        <taxon>Poales</taxon>
        <taxon>Poaceae</taxon>
        <taxon>PACMAD clade</taxon>
        <taxon>Panicoideae</taxon>
        <taxon>Andropogonodae</taxon>
        <taxon>Paspaleae</taxon>
        <taxon>Paspalinae</taxon>
        <taxon>Paspalum</taxon>
    </lineage>
</organism>
<feature type="domain" description="Reverse transcriptase zinc-binding" evidence="1">
    <location>
        <begin position="27"/>
        <end position="111"/>
    </location>
</feature>
<dbReference type="InterPro" id="IPR026960">
    <property type="entry name" value="RVT-Znf"/>
</dbReference>
<evidence type="ECO:0000313" key="2">
    <source>
        <dbReference type="EMBL" id="WVZ53294.1"/>
    </source>
</evidence>
<proteinExistence type="predicted"/>
<accession>A0AAQ3PJN6</accession>
<dbReference type="EMBL" id="CP144745">
    <property type="protein sequence ID" value="WVZ53294.1"/>
    <property type="molecule type" value="Genomic_DNA"/>
</dbReference>
<dbReference type="Proteomes" id="UP001341281">
    <property type="component" value="Chromosome 01"/>
</dbReference>